<sequence length="501" mass="56966">MKLIYQQMLAFFVVIITLLVILGASFFHLMRENVYQSTWQQMETYAYSLKSTSLKLVNTSNGEQIALNVSNLEISELLLQNQKVHFTIYTGRDKVLYPLDGFQSVISKTDWQKLQAGQILRRRKDIGDRKKVNQKQLSTSQNKLSSAQKQLPNWGKQVITTDVFVPCFNSQGKLVAVISVGAMVSNIESSIKEIQKSLIYALLVSALLGILISYILAHYSTKRISRLRKASHQIAGGNFDVQIENNGRDELDYLAADFNKMASSLKESQEEIKRQEERRRQFMADAAHEMRTPLTTINGLLEGLAYDAIPEESKGQSIELMRNETKRLIRLVNENLDYEKIRSGAISLSKSKFDAVTVIHNLVEQLQQKAQESNDRFELALPKQLEVYADYDRFVQILFNVMQNAVQFTDDGVINISAERGFNEVIIRITDTGIGMSQEQLRNIWERYYKADPSRNNTKYGESGLGLAIVHQLMQLHQGKIEVTSQEGKGTTFSLTFPSPK</sequence>
<dbReference type="Pfam" id="PF00512">
    <property type="entry name" value="HisKA"/>
    <property type="match status" value="1"/>
</dbReference>
<dbReference type="PANTHER" id="PTHR45528:SF1">
    <property type="entry name" value="SENSOR HISTIDINE KINASE CPXA"/>
    <property type="match status" value="1"/>
</dbReference>
<dbReference type="PANTHER" id="PTHR45528">
    <property type="entry name" value="SENSOR HISTIDINE KINASE CPXA"/>
    <property type="match status" value="1"/>
</dbReference>
<dbReference type="PATRIC" id="fig|1423718.3.peg.1461"/>
<dbReference type="PROSITE" id="PS50109">
    <property type="entry name" value="HIS_KIN"/>
    <property type="match status" value="1"/>
</dbReference>
<evidence type="ECO:0000256" key="9">
    <source>
        <dbReference type="ARBA" id="ARBA00022777"/>
    </source>
</evidence>
<evidence type="ECO:0000256" key="15">
    <source>
        <dbReference type="SAM" id="Phobius"/>
    </source>
</evidence>
<dbReference type="Pfam" id="PF00672">
    <property type="entry name" value="HAMP"/>
    <property type="match status" value="1"/>
</dbReference>
<dbReference type="RefSeq" id="WP_056976231.1">
    <property type="nucleotide sequence ID" value="NZ_AYYP01000015.1"/>
</dbReference>
<keyword evidence="14" id="KW-0175">Coiled coil</keyword>
<dbReference type="InterPro" id="IPR036890">
    <property type="entry name" value="HATPase_C_sf"/>
</dbReference>
<name>A0A0R2ADI9_9LACO</name>
<keyword evidence="5" id="KW-0597">Phosphoprotein</keyword>
<dbReference type="FunFam" id="1.10.287.130:FF:000001">
    <property type="entry name" value="Two-component sensor histidine kinase"/>
    <property type="match status" value="1"/>
</dbReference>
<comment type="caution">
    <text evidence="18">The sequence shown here is derived from an EMBL/GenBank/DDBJ whole genome shotgun (WGS) entry which is preliminary data.</text>
</comment>
<protein>
    <recommendedName>
        <fullName evidence="3">histidine kinase</fullName>
        <ecNumber evidence="3">2.7.13.3</ecNumber>
    </recommendedName>
</protein>
<dbReference type="Proteomes" id="UP000051008">
    <property type="component" value="Unassembled WGS sequence"/>
</dbReference>
<dbReference type="SMART" id="SM00304">
    <property type="entry name" value="HAMP"/>
    <property type="match status" value="1"/>
</dbReference>
<organism evidence="18 19">
    <name type="scientific">Ligilactobacillus agilis DSM 20509</name>
    <dbReference type="NCBI Taxonomy" id="1423718"/>
    <lineage>
        <taxon>Bacteria</taxon>
        <taxon>Bacillati</taxon>
        <taxon>Bacillota</taxon>
        <taxon>Bacilli</taxon>
        <taxon>Lactobacillales</taxon>
        <taxon>Lactobacillaceae</taxon>
        <taxon>Ligilactobacillus</taxon>
    </lineage>
</organism>
<keyword evidence="6" id="KW-0808">Transferase</keyword>
<dbReference type="FunFam" id="3.30.565.10:FF:000006">
    <property type="entry name" value="Sensor histidine kinase WalK"/>
    <property type="match status" value="1"/>
</dbReference>
<evidence type="ECO:0000313" key="18">
    <source>
        <dbReference type="EMBL" id="KRM65432.1"/>
    </source>
</evidence>
<keyword evidence="12" id="KW-0902">Two-component regulatory system</keyword>
<dbReference type="InterPro" id="IPR003594">
    <property type="entry name" value="HATPase_dom"/>
</dbReference>
<dbReference type="GO" id="GO:0000155">
    <property type="term" value="F:phosphorelay sensor kinase activity"/>
    <property type="evidence" value="ECO:0007669"/>
    <property type="project" value="InterPro"/>
</dbReference>
<dbReference type="EMBL" id="AYYP01000015">
    <property type="protein sequence ID" value="KRM65432.1"/>
    <property type="molecule type" value="Genomic_DNA"/>
</dbReference>
<dbReference type="SUPFAM" id="SSF158472">
    <property type="entry name" value="HAMP domain-like"/>
    <property type="match status" value="1"/>
</dbReference>
<evidence type="ECO:0000256" key="14">
    <source>
        <dbReference type="SAM" id="Coils"/>
    </source>
</evidence>
<dbReference type="InterPro" id="IPR004358">
    <property type="entry name" value="Sig_transdc_His_kin-like_C"/>
</dbReference>
<proteinExistence type="predicted"/>
<evidence type="ECO:0000256" key="5">
    <source>
        <dbReference type="ARBA" id="ARBA00022553"/>
    </source>
</evidence>
<reference evidence="18 19" key="1">
    <citation type="journal article" date="2015" name="Genome Announc.">
        <title>Expanding the biotechnology potential of lactobacilli through comparative genomics of 213 strains and associated genera.</title>
        <authorList>
            <person name="Sun Z."/>
            <person name="Harris H.M."/>
            <person name="McCann A."/>
            <person name="Guo C."/>
            <person name="Argimon S."/>
            <person name="Zhang W."/>
            <person name="Yang X."/>
            <person name="Jeffery I.B."/>
            <person name="Cooney J.C."/>
            <person name="Kagawa T.F."/>
            <person name="Liu W."/>
            <person name="Song Y."/>
            <person name="Salvetti E."/>
            <person name="Wrobel A."/>
            <person name="Rasinkangas P."/>
            <person name="Parkhill J."/>
            <person name="Rea M.C."/>
            <person name="O'Sullivan O."/>
            <person name="Ritari J."/>
            <person name="Douillard F.P."/>
            <person name="Paul Ross R."/>
            <person name="Yang R."/>
            <person name="Briner A.E."/>
            <person name="Felis G.E."/>
            <person name="de Vos W.M."/>
            <person name="Barrangou R."/>
            <person name="Klaenhammer T.R."/>
            <person name="Caufield P.W."/>
            <person name="Cui Y."/>
            <person name="Zhang H."/>
            <person name="O'Toole P.W."/>
        </authorList>
    </citation>
    <scope>NUCLEOTIDE SEQUENCE [LARGE SCALE GENOMIC DNA]</scope>
    <source>
        <strain evidence="18 19">DSM 20509</strain>
    </source>
</reference>
<feature type="domain" description="Histidine kinase" evidence="16">
    <location>
        <begin position="285"/>
        <end position="501"/>
    </location>
</feature>
<feature type="transmembrane region" description="Helical" evidence="15">
    <location>
        <begin position="198"/>
        <end position="219"/>
    </location>
</feature>
<evidence type="ECO:0000256" key="8">
    <source>
        <dbReference type="ARBA" id="ARBA00022741"/>
    </source>
</evidence>
<dbReference type="OrthoDB" id="3436at2"/>
<keyword evidence="8" id="KW-0547">Nucleotide-binding</keyword>
<evidence type="ECO:0000256" key="10">
    <source>
        <dbReference type="ARBA" id="ARBA00022840"/>
    </source>
</evidence>
<comment type="subcellular location">
    <subcellularLocation>
        <location evidence="2">Cell membrane</location>
        <topology evidence="2">Multi-pass membrane protein</topology>
    </subcellularLocation>
</comment>
<dbReference type="SMART" id="SM00388">
    <property type="entry name" value="HisKA"/>
    <property type="match status" value="1"/>
</dbReference>
<feature type="transmembrane region" description="Helical" evidence="15">
    <location>
        <begin position="9"/>
        <end position="30"/>
    </location>
</feature>
<dbReference type="CDD" id="cd00082">
    <property type="entry name" value="HisKA"/>
    <property type="match status" value="1"/>
</dbReference>
<dbReference type="InterPro" id="IPR005467">
    <property type="entry name" value="His_kinase_dom"/>
</dbReference>
<comment type="catalytic activity">
    <reaction evidence="1">
        <text>ATP + protein L-histidine = ADP + protein N-phospho-L-histidine.</text>
        <dbReference type="EC" id="2.7.13.3"/>
    </reaction>
</comment>
<dbReference type="SMART" id="SM00387">
    <property type="entry name" value="HATPase_c"/>
    <property type="match status" value="1"/>
</dbReference>
<feature type="domain" description="HAMP" evidence="17">
    <location>
        <begin position="218"/>
        <end position="270"/>
    </location>
</feature>
<keyword evidence="4" id="KW-1003">Cell membrane</keyword>
<accession>A0A0R2ADI9</accession>
<dbReference type="PRINTS" id="PR00344">
    <property type="entry name" value="BCTRLSENSOR"/>
</dbReference>
<evidence type="ECO:0000313" key="19">
    <source>
        <dbReference type="Proteomes" id="UP000051008"/>
    </source>
</evidence>
<keyword evidence="13 15" id="KW-0472">Membrane</keyword>
<keyword evidence="9 18" id="KW-0418">Kinase</keyword>
<dbReference type="CDD" id="cd06225">
    <property type="entry name" value="HAMP"/>
    <property type="match status" value="1"/>
</dbReference>
<dbReference type="InterPro" id="IPR003661">
    <property type="entry name" value="HisK_dim/P_dom"/>
</dbReference>
<dbReference type="InterPro" id="IPR003660">
    <property type="entry name" value="HAMP_dom"/>
</dbReference>
<dbReference type="SUPFAM" id="SSF55874">
    <property type="entry name" value="ATPase domain of HSP90 chaperone/DNA topoisomerase II/histidine kinase"/>
    <property type="match status" value="1"/>
</dbReference>
<dbReference type="GO" id="GO:0005886">
    <property type="term" value="C:plasma membrane"/>
    <property type="evidence" value="ECO:0007669"/>
    <property type="project" value="UniProtKB-SubCell"/>
</dbReference>
<feature type="coiled-coil region" evidence="14">
    <location>
        <begin position="258"/>
        <end position="285"/>
    </location>
</feature>
<dbReference type="AlphaFoldDB" id="A0A0R2ADI9"/>
<dbReference type="InterPro" id="IPR050398">
    <property type="entry name" value="HssS/ArlS-like"/>
</dbReference>
<evidence type="ECO:0000256" key="12">
    <source>
        <dbReference type="ARBA" id="ARBA00023012"/>
    </source>
</evidence>
<dbReference type="Gene3D" id="1.10.287.130">
    <property type="match status" value="1"/>
</dbReference>
<dbReference type="Pfam" id="PF02518">
    <property type="entry name" value="HATPase_c"/>
    <property type="match status" value="1"/>
</dbReference>
<evidence type="ECO:0000259" key="16">
    <source>
        <dbReference type="PROSITE" id="PS50109"/>
    </source>
</evidence>
<dbReference type="SUPFAM" id="SSF47384">
    <property type="entry name" value="Homodimeric domain of signal transducing histidine kinase"/>
    <property type="match status" value="1"/>
</dbReference>
<evidence type="ECO:0000256" key="1">
    <source>
        <dbReference type="ARBA" id="ARBA00000085"/>
    </source>
</evidence>
<gene>
    <name evidence="18" type="ORF">FC14_GL001400</name>
</gene>
<evidence type="ECO:0000256" key="6">
    <source>
        <dbReference type="ARBA" id="ARBA00022679"/>
    </source>
</evidence>
<evidence type="ECO:0000256" key="3">
    <source>
        <dbReference type="ARBA" id="ARBA00012438"/>
    </source>
</evidence>
<evidence type="ECO:0000259" key="17">
    <source>
        <dbReference type="PROSITE" id="PS50885"/>
    </source>
</evidence>
<evidence type="ECO:0000256" key="13">
    <source>
        <dbReference type="ARBA" id="ARBA00023136"/>
    </source>
</evidence>
<keyword evidence="7 15" id="KW-0812">Transmembrane</keyword>
<keyword evidence="10" id="KW-0067">ATP-binding</keyword>
<dbReference type="GO" id="GO:0005524">
    <property type="term" value="F:ATP binding"/>
    <property type="evidence" value="ECO:0007669"/>
    <property type="project" value="UniProtKB-KW"/>
</dbReference>
<dbReference type="Gene3D" id="6.10.340.10">
    <property type="match status" value="1"/>
</dbReference>
<evidence type="ECO:0000256" key="2">
    <source>
        <dbReference type="ARBA" id="ARBA00004651"/>
    </source>
</evidence>
<dbReference type="PROSITE" id="PS50885">
    <property type="entry name" value="HAMP"/>
    <property type="match status" value="1"/>
</dbReference>
<keyword evidence="19" id="KW-1185">Reference proteome</keyword>
<dbReference type="InterPro" id="IPR036097">
    <property type="entry name" value="HisK_dim/P_sf"/>
</dbReference>
<dbReference type="EC" id="2.7.13.3" evidence="3"/>
<evidence type="ECO:0000256" key="11">
    <source>
        <dbReference type="ARBA" id="ARBA00022989"/>
    </source>
</evidence>
<evidence type="ECO:0000256" key="7">
    <source>
        <dbReference type="ARBA" id="ARBA00022692"/>
    </source>
</evidence>
<keyword evidence="11 15" id="KW-1133">Transmembrane helix</keyword>
<evidence type="ECO:0000256" key="4">
    <source>
        <dbReference type="ARBA" id="ARBA00022475"/>
    </source>
</evidence>
<dbReference type="Gene3D" id="3.30.565.10">
    <property type="entry name" value="Histidine kinase-like ATPase, C-terminal domain"/>
    <property type="match status" value="1"/>
</dbReference>